<dbReference type="KEGG" id="bmei:Spa11_24860"/>
<evidence type="ECO:0000313" key="1">
    <source>
        <dbReference type="EMBL" id="QDV74285.1"/>
    </source>
</evidence>
<name>A0A518K910_9BACT</name>
<dbReference type="Proteomes" id="UP000316426">
    <property type="component" value="Chromosome"/>
</dbReference>
<gene>
    <name evidence="1" type="ORF">Spa11_24860</name>
</gene>
<organism evidence="1 2">
    <name type="scientific">Botrimarina mediterranea</name>
    <dbReference type="NCBI Taxonomy" id="2528022"/>
    <lineage>
        <taxon>Bacteria</taxon>
        <taxon>Pseudomonadati</taxon>
        <taxon>Planctomycetota</taxon>
        <taxon>Planctomycetia</taxon>
        <taxon>Pirellulales</taxon>
        <taxon>Lacipirellulaceae</taxon>
        <taxon>Botrimarina</taxon>
    </lineage>
</organism>
<protein>
    <recommendedName>
        <fullName evidence="3">SIR2-like domain-containing protein</fullName>
    </recommendedName>
</protein>
<accession>A0A518K910</accession>
<evidence type="ECO:0008006" key="3">
    <source>
        <dbReference type="Google" id="ProtNLM"/>
    </source>
</evidence>
<dbReference type="AlphaFoldDB" id="A0A518K910"/>
<sequence length="363" mass="40374">MVEGAIWNVITLNFDLALSHALSAIGAKNQVCVINGPEQHHQLGRSNIIYLHRSIDADPEALILTTDALETAWRDKWEAWVATWALAAPVTVFAGLGSSCGVLRHTAEKLRSALGNNVQLLLANPGEHSKSNFATEMQIDKTNYVQLGWIAFMRVLGNRFHLEVVQRIVEECEALSQREGWVDPDTGRLIEDVGELAKRLSSMDILTFGKLRAAWLLESRAYPKLEDSHCIAIADLLLAVAYVSRSCNRGFRFDEDGHVIFTGTDIPESRIRLVDGSSRNYRWLTIESELRLEDQHRRFGREGARHVLACGVTGRRPESATPPESIVDEVDASMSIVDGDSAFSFWGVDDIRIEPQASEALLS</sequence>
<evidence type="ECO:0000313" key="2">
    <source>
        <dbReference type="Proteomes" id="UP000316426"/>
    </source>
</evidence>
<reference evidence="1 2" key="1">
    <citation type="submission" date="2019-02" db="EMBL/GenBank/DDBJ databases">
        <title>Deep-cultivation of Planctomycetes and their phenomic and genomic characterization uncovers novel biology.</title>
        <authorList>
            <person name="Wiegand S."/>
            <person name="Jogler M."/>
            <person name="Boedeker C."/>
            <person name="Pinto D."/>
            <person name="Vollmers J."/>
            <person name="Rivas-Marin E."/>
            <person name="Kohn T."/>
            <person name="Peeters S.H."/>
            <person name="Heuer A."/>
            <person name="Rast P."/>
            <person name="Oberbeckmann S."/>
            <person name="Bunk B."/>
            <person name="Jeske O."/>
            <person name="Meyerdierks A."/>
            <person name="Storesund J.E."/>
            <person name="Kallscheuer N."/>
            <person name="Luecker S."/>
            <person name="Lage O.M."/>
            <person name="Pohl T."/>
            <person name="Merkel B.J."/>
            <person name="Hornburger P."/>
            <person name="Mueller R.-W."/>
            <person name="Bruemmer F."/>
            <person name="Labrenz M."/>
            <person name="Spormann A.M."/>
            <person name="Op den Camp H."/>
            <person name="Overmann J."/>
            <person name="Amann R."/>
            <person name="Jetten M.S.M."/>
            <person name="Mascher T."/>
            <person name="Medema M.H."/>
            <person name="Devos D.P."/>
            <person name="Kaster A.-K."/>
            <person name="Ovreas L."/>
            <person name="Rohde M."/>
            <person name="Galperin M.Y."/>
            <person name="Jogler C."/>
        </authorList>
    </citation>
    <scope>NUCLEOTIDE SEQUENCE [LARGE SCALE GENOMIC DNA]</scope>
    <source>
        <strain evidence="1 2">Spa11</strain>
    </source>
</reference>
<keyword evidence="2" id="KW-1185">Reference proteome</keyword>
<dbReference type="EMBL" id="CP036349">
    <property type="protein sequence ID" value="QDV74285.1"/>
    <property type="molecule type" value="Genomic_DNA"/>
</dbReference>
<proteinExistence type="predicted"/>
<dbReference type="Pfam" id="PF13289">
    <property type="entry name" value="SIR2_2"/>
    <property type="match status" value="1"/>
</dbReference>